<protein>
    <recommendedName>
        <fullName evidence="2">DUF7907 domain-containing protein</fullName>
    </recommendedName>
</protein>
<reference evidence="3" key="1">
    <citation type="journal article" date="2023" name="Mol. Phylogenet. Evol.">
        <title>Genome-scale phylogeny and comparative genomics of the fungal order Sordariales.</title>
        <authorList>
            <person name="Hensen N."/>
            <person name="Bonometti L."/>
            <person name="Westerberg I."/>
            <person name="Brannstrom I.O."/>
            <person name="Guillou S."/>
            <person name="Cros-Aarteil S."/>
            <person name="Calhoun S."/>
            <person name="Haridas S."/>
            <person name="Kuo A."/>
            <person name="Mondo S."/>
            <person name="Pangilinan J."/>
            <person name="Riley R."/>
            <person name="LaButti K."/>
            <person name="Andreopoulos B."/>
            <person name="Lipzen A."/>
            <person name="Chen C."/>
            <person name="Yan M."/>
            <person name="Daum C."/>
            <person name="Ng V."/>
            <person name="Clum A."/>
            <person name="Steindorff A."/>
            <person name="Ohm R.A."/>
            <person name="Martin F."/>
            <person name="Silar P."/>
            <person name="Natvig D.O."/>
            <person name="Lalanne C."/>
            <person name="Gautier V."/>
            <person name="Ament-Velasquez S.L."/>
            <person name="Kruys A."/>
            <person name="Hutchinson M.I."/>
            <person name="Powell A.J."/>
            <person name="Barry K."/>
            <person name="Miller A.N."/>
            <person name="Grigoriev I.V."/>
            <person name="Debuchy R."/>
            <person name="Gladieux P."/>
            <person name="Hiltunen Thoren M."/>
            <person name="Johannesson H."/>
        </authorList>
    </citation>
    <scope>NUCLEOTIDE SEQUENCE</scope>
    <source>
        <strain evidence="3">PSN324</strain>
    </source>
</reference>
<name>A0AAV9HEY9_9PEZI</name>
<sequence length="285" mass="31344">LVGVMALLTSSQSTYAQSPISFNQTGPFRLKVSTDTNPVINGKYISTCRAGSAIEGLCLGEHTINNSTWNFFWNYTVVNGVPSETGVLTWTLPVVGTNILTVSEAMVLKYNPGTNVVVAMFMVSPGEGTAVGWDNNSLYVPGQYDDSLFQANLYPNSTATAVDNHKLQLKNWHACWVYWGAYYYNAIAWVSGGQPRNPTCEFVTLEKEEIQQISSIPIIPLPDVPKEPFEQGGEIIQDEPAVDNAGDENHEEGEGRDENEESHNDEHGEEDEGDGDEEGRNDDDE</sequence>
<dbReference type="AlphaFoldDB" id="A0AAV9HEY9"/>
<feature type="non-terminal residue" evidence="3">
    <location>
        <position position="1"/>
    </location>
</feature>
<evidence type="ECO:0000256" key="1">
    <source>
        <dbReference type="SAM" id="MobiDB-lite"/>
    </source>
</evidence>
<gene>
    <name evidence="3" type="ORF">QBC42DRAFT_141049</name>
</gene>
<comment type="caution">
    <text evidence="3">The sequence shown here is derived from an EMBL/GenBank/DDBJ whole genome shotgun (WGS) entry which is preliminary data.</text>
</comment>
<feature type="compositionally biased region" description="Acidic residues" evidence="1">
    <location>
        <begin position="236"/>
        <end position="260"/>
    </location>
</feature>
<evidence type="ECO:0000313" key="4">
    <source>
        <dbReference type="Proteomes" id="UP001321749"/>
    </source>
</evidence>
<feature type="domain" description="DUF7907" evidence="2">
    <location>
        <begin position="27"/>
        <end position="207"/>
    </location>
</feature>
<reference evidence="3" key="2">
    <citation type="submission" date="2023-06" db="EMBL/GenBank/DDBJ databases">
        <authorList>
            <consortium name="Lawrence Berkeley National Laboratory"/>
            <person name="Mondo S.J."/>
            <person name="Hensen N."/>
            <person name="Bonometti L."/>
            <person name="Westerberg I."/>
            <person name="Brannstrom I.O."/>
            <person name="Guillou S."/>
            <person name="Cros-Aarteil S."/>
            <person name="Calhoun S."/>
            <person name="Haridas S."/>
            <person name="Kuo A."/>
            <person name="Pangilinan J."/>
            <person name="Riley R."/>
            <person name="Labutti K."/>
            <person name="Andreopoulos B."/>
            <person name="Lipzen A."/>
            <person name="Chen C."/>
            <person name="Yanf M."/>
            <person name="Daum C."/>
            <person name="Ng V."/>
            <person name="Clum A."/>
            <person name="Steindorff A."/>
            <person name="Ohm R."/>
            <person name="Martin F."/>
            <person name="Silar P."/>
            <person name="Natvig D."/>
            <person name="Lalanne C."/>
            <person name="Gautier V."/>
            <person name="Ament-Velasquez S.L."/>
            <person name="Kruys A."/>
            <person name="Hutchinson M.I."/>
            <person name="Powell A.J."/>
            <person name="Barry K."/>
            <person name="Miller A.N."/>
            <person name="Grigoriev I.V."/>
            <person name="Debuchy R."/>
            <person name="Gladieux P."/>
            <person name="Thoren M.H."/>
            <person name="Johannesson H."/>
        </authorList>
    </citation>
    <scope>NUCLEOTIDE SEQUENCE</scope>
    <source>
        <strain evidence="3">PSN324</strain>
    </source>
</reference>
<dbReference type="Proteomes" id="UP001321749">
    <property type="component" value="Unassembled WGS sequence"/>
</dbReference>
<accession>A0AAV9HEY9</accession>
<feature type="compositionally biased region" description="Acidic residues" evidence="1">
    <location>
        <begin position="267"/>
        <end position="285"/>
    </location>
</feature>
<feature type="region of interest" description="Disordered" evidence="1">
    <location>
        <begin position="219"/>
        <end position="285"/>
    </location>
</feature>
<proteinExistence type="predicted"/>
<evidence type="ECO:0000313" key="3">
    <source>
        <dbReference type="EMBL" id="KAK4459491.1"/>
    </source>
</evidence>
<dbReference type="EMBL" id="MU865035">
    <property type="protein sequence ID" value="KAK4459491.1"/>
    <property type="molecule type" value="Genomic_DNA"/>
</dbReference>
<dbReference type="SUPFAM" id="SSF63825">
    <property type="entry name" value="YWTD domain"/>
    <property type="match status" value="1"/>
</dbReference>
<organism evidence="3 4">
    <name type="scientific">Cladorrhinum samala</name>
    <dbReference type="NCBI Taxonomy" id="585594"/>
    <lineage>
        <taxon>Eukaryota</taxon>
        <taxon>Fungi</taxon>
        <taxon>Dikarya</taxon>
        <taxon>Ascomycota</taxon>
        <taxon>Pezizomycotina</taxon>
        <taxon>Sordariomycetes</taxon>
        <taxon>Sordariomycetidae</taxon>
        <taxon>Sordariales</taxon>
        <taxon>Podosporaceae</taxon>
        <taxon>Cladorrhinum</taxon>
    </lineage>
</organism>
<dbReference type="InterPro" id="IPR057229">
    <property type="entry name" value="DUF7907"/>
</dbReference>
<dbReference type="Pfam" id="PF25484">
    <property type="entry name" value="DUF7907"/>
    <property type="match status" value="1"/>
</dbReference>
<feature type="non-terminal residue" evidence="3">
    <location>
        <position position="285"/>
    </location>
</feature>
<evidence type="ECO:0000259" key="2">
    <source>
        <dbReference type="Pfam" id="PF25484"/>
    </source>
</evidence>
<keyword evidence="4" id="KW-1185">Reference proteome</keyword>